<proteinExistence type="predicted"/>
<dbReference type="OrthoDB" id="2647100at2759"/>
<evidence type="ECO:0008006" key="4">
    <source>
        <dbReference type="Google" id="ProtNLM"/>
    </source>
</evidence>
<gene>
    <name evidence="2" type="ORF">HYDPIDRAFT_33779</name>
</gene>
<keyword evidence="1" id="KW-1133">Transmembrane helix</keyword>
<evidence type="ECO:0000313" key="3">
    <source>
        <dbReference type="Proteomes" id="UP000053820"/>
    </source>
</evidence>
<dbReference type="AlphaFoldDB" id="A0A0C9W7H9"/>
<dbReference type="EMBL" id="KN839909">
    <property type="protein sequence ID" value="KIJ58816.1"/>
    <property type="molecule type" value="Genomic_DNA"/>
</dbReference>
<name>A0A0C9W7H9_9AGAM</name>
<dbReference type="Proteomes" id="UP000053820">
    <property type="component" value="Unassembled WGS sequence"/>
</dbReference>
<keyword evidence="3" id="KW-1185">Reference proteome</keyword>
<keyword evidence="1" id="KW-0472">Membrane</keyword>
<feature type="transmembrane region" description="Helical" evidence="1">
    <location>
        <begin position="567"/>
        <end position="588"/>
    </location>
</feature>
<feature type="transmembrane region" description="Helical" evidence="1">
    <location>
        <begin position="727"/>
        <end position="752"/>
    </location>
</feature>
<feature type="transmembrane region" description="Helical" evidence="1">
    <location>
        <begin position="175"/>
        <end position="198"/>
    </location>
</feature>
<reference evidence="2 3" key="1">
    <citation type="submission" date="2014-04" db="EMBL/GenBank/DDBJ databases">
        <title>Evolutionary Origins and Diversification of the Mycorrhizal Mutualists.</title>
        <authorList>
            <consortium name="DOE Joint Genome Institute"/>
            <consortium name="Mycorrhizal Genomics Consortium"/>
            <person name="Kohler A."/>
            <person name="Kuo A."/>
            <person name="Nagy L.G."/>
            <person name="Floudas D."/>
            <person name="Copeland A."/>
            <person name="Barry K.W."/>
            <person name="Cichocki N."/>
            <person name="Veneault-Fourrey C."/>
            <person name="LaButti K."/>
            <person name="Lindquist E.A."/>
            <person name="Lipzen A."/>
            <person name="Lundell T."/>
            <person name="Morin E."/>
            <person name="Murat C."/>
            <person name="Riley R."/>
            <person name="Ohm R."/>
            <person name="Sun H."/>
            <person name="Tunlid A."/>
            <person name="Henrissat B."/>
            <person name="Grigoriev I.V."/>
            <person name="Hibbett D.S."/>
            <person name="Martin F."/>
        </authorList>
    </citation>
    <scope>NUCLEOTIDE SEQUENCE [LARGE SCALE GENOMIC DNA]</scope>
    <source>
        <strain evidence="2 3">MD-312</strain>
    </source>
</reference>
<feature type="transmembrane region" description="Helical" evidence="1">
    <location>
        <begin position="688"/>
        <end position="707"/>
    </location>
</feature>
<keyword evidence="1" id="KW-0812">Transmembrane</keyword>
<feature type="transmembrane region" description="Helical" evidence="1">
    <location>
        <begin position="75"/>
        <end position="95"/>
    </location>
</feature>
<sequence length="963" mass="104176">MSLRPPSPLALHPSFRRTPSLDSSTLTLYDTGSSLDERDLDWRPSSALSLLSHRGTADCQRTRRTPPPRDPLRRWCYILHGVLVILHVILLGMLVDHPEHRVTIASNSNELATLLSALLQAFYTIYTAILVFVTQRLALSGAVARRQMLTAVHDTFAAWNGLGASINVLWQQTEVAASVWSTLAIVVYLTCISVLHIASSSIIQFQAFNNTITSNLPSTSMWPGTSVNLSALHWSALAPVVPLMRQLPGLTIEGCTNATLYDVPTEASNFLNGSVTATTLRARCGLLSNISLQAVPHSMDLLNVSMSGIGPVTLYIPGPPWRDSVMQLRSIGTLSGSNPPQRCNHCFDLLFVSSTAMELGNMSASDVSVAMNWTYFPPGGKVQTSTTSVYFAACSLDARSNIAELVAPNNALELVLPAQPDTSSPWSVWSPGGNKDLTEGITTALQYVGPAPHRGFLQPVYYKDSHVPFFWSGLTPTGMDIYISSLLGINLTDNLALSYSQSSEGPRFTLSQNQLENAVSQMAAELIWLAGSANTGGGGFERTTGESSVTQQVLEWRLNINTTPICFASLASLIILVLGINILQIIWLGSQTLALHGQLHSVQIPALDGLRAAGMFDVCLAEPHRAHPRSRGSLHGGDSDSISLWDLQSGALGVQNLLERGMFNFDFDPYISGNSFPDSRARSSLRHWCYMLHGLLVLLHVVLLALLSCHPERRIVVSLNNDEATTLLSAMLQSFYTLYTAVIVFVTQRAVVVGIISQKQKLTTLHDISGAWSGIGAAINTMWQQTNVAVSTWAVASVTLYLASISVLHITSSTIMQFQEFNSTTSRAVQSTLTWPDPTVNLSSLDWKGSIVASVVPLMYQISGLSIDGLHQSTLFDIPSADTSSIYATVNTTTVQAHCGLLSNLSVFPEVESRTGQIFLGVNFSMPGVGSGRLPQVTLWKDVVKFLGTGSPVPQRSQASSAV</sequence>
<organism evidence="2 3">
    <name type="scientific">Hydnomerulius pinastri MD-312</name>
    <dbReference type="NCBI Taxonomy" id="994086"/>
    <lineage>
        <taxon>Eukaryota</taxon>
        <taxon>Fungi</taxon>
        <taxon>Dikarya</taxon>
        <taxon>Basidiomycota</taxon>
        <taxon>Agaricomycotina</taxon>
        <taxon>Agaricomycetes</taxon>
        <taxon>Agaricomycetidae</taxon>
        <taxon>Boletales</taxon>
        <taxon>Boletales incertae sedis</taxon>
        <taxon>Leucogyrophana</taxon>
    </lineage>
</organism>
<feature type="transmembrane region" description="Helical" evidence="1">
    <location>
        <begin position="789"/>
        <end position="810"/>
    </location>
</feature>
<evidence type="ECO:0000256" key="1">
    <source>
        <dbReference type="SAM" id="Phobius"/>
    </source>
</evidence>
<feature type="transmembrane region" description="Helical" evidence="1">
    <location>
        <begin position="115"/>
        <end position="139"/>
    </location>
</feature>
<protein>
    <recommendedName>
        <fullName evidence="4">Transmembrane protein</fullName>
    </recommendedName>
</protein>
<evidence type="ECO:0000313" key="2">
    <source>
        <dbReference type="EMBL" id="KIJ58816.1"/>
    </source>
</evidence>
<accession>A0A0C9W7H9</accession>
<dbReference type="HOGENOM" id="CLU_006396_0_0_1"/>